<comment type="caution">
    <text evidence="22">The sequence shown here is derived from an EMBL/GenBank/DDBJ whole genome shotgun (WGS) entry which is preliminary data.</text>
</comment>
<dbReference type="UniPathway" id="UPA00057">
    <property type="reaction ID" value="UER00098"/>
</dbReference>
<comment type="pathway">
    <text evidence="18 19">Isoprenoid biosynthesis; isopentenyl diphosphate biosynthesis via mevalonate pathway; isopentenyl diphosphate from (R)-mevalonate: step 1/3.</text>
</comment>
<accession>A0A3D8QSQ3</accession>
<evidence type="ECO:0000256" key="16">
    <source>
        <dbReference type="ARBA" id="ARBA00023221"/>
    </source>
</evidence>
<keyword evidence="14 19" id="KW-0443">Lipid metabolism</keyword>
<keyword evidence="5 19" id="KW-0444">Lipid biosynthesis</keyword>
<evidence type="ECO:0000256" key="4">
    <source>
        <dbReference type="ARBA" id="ARBA00022490"/>
    </source>
</evidence>
<keyword evidence="10 19" id="KW-0067">ATP-binding</keyword>
<evidence type="ECO:0000256" key="8">
    <source>
        <dbReference type="ARBA" id="ARBA00022741"/>
    </source>
</evidence>
<comment type="similarity">
    <text evidence="2 19">Belongs to the GHMP kinase family. Mevalonate kinase subfamily.</text>
</comment>
<dbReference type="Proteomes" id="UP000256645">
    <property type="component" value="Unassembled WGS sequence"/>
</dbReference>
<evidence type="ECO:0000259" key="21">
    <source>
        <dbReference type="Pfam" id="PF08544"/>
    </source>
</evidence>
<dbReference type="InterPro" id="IPR020568">
    <property type="entry name" value="Ribosomal_Su5_D2-typ_SF"/>
</dbReference>
<dbReference type="FunFam" id="3.30.230.10:FF:000027">
    <property type="entry name" value="Mevalonate kinase"/>
    <property type="match status" value="1"/>
</dbReference>
<dbReference type="EMBL" id="PDLM01000012">
    <property type="protein sequence ID" value="RDW64825.1"/>
    <property type="molecule type" value="Genomic_DNA"/>
</dbReference>
<dbReference type="STRING" id="1849047.A0A3D8QSQ3"/>
<dbReference type="SUPFAM" id="SSF55060">
    <property type="entry name" value="GHMP Kinase, C-terminal domain"/>
    <property type="match status" value="1"/>
</dbReference>
<keyword evidence="9 19" id="KW-0418">Kinase</keyword>
<feature type="domain" description="GHMP kinase N-terminal" evidence="20">
    <location>
        <begin position="171"/>
        <end position="255"/>
    </location>
</feature>
<dbReference type="GO" id="GO:0006696">
    <property type="term" value="P:ergosterol biosynthetic process"/>
    <property type="evidence" value="ECO:0007669"/>
    <property type="project" value="TreeGrafter"/>
</dbReference>
<evidence type="ECO:0000256" key="15">
    <source>
        <dbReference type="ARBA" id="ARBA00023166"/>
    </source>
</evidence>
<dbReference type="PANTHER" id="PTHR43290:SF2">
    <property type="entry name" value="MEVALONATE KINASE"/>
    <property type="match status" value="1"/>
</dbReference>
<dbReference type="InterPro" id="IPR014721">
    <property type="entry name" value="Ribsml_uS5_D2-typ_fold_subgr"/>
</dbReference>
<evidence type="ECO:0000256" key="6">
    <source>
        <dbReference type="ARBA" id="ARBA00022679"/>
    </source>
</evidence>
<dbReference type="NCBIfam" id="TIGR00549">
    <property type="entry name" value="mevalon_kin"/>
    <property type="match status" value="1"/>
</dbReference>
<dbReference type="Pfam" id="PF08544">
    <property type="entry name" value="GHMP_kinases_C"/>
    <property type="match status" value="1"/>
</dbReference>
<keyword evidence="23" id="KW-1185">Reference proteome</keyword>
<dbReference type="InterPro" id="IPR036554">
    <property type="entry name" value="GHMP_kinase_C_sf"/>
</dbReference>
<keyword evidence="16 19" id="KW-0753">Steroid metabolism</keyword>
<dbReference type="InterPro" id="IPR013750">
    <property type="entry name" value="GHMP_kinase_C_dom"/>
</dbReference>
<dbReference type="Gene3D" id="3.30.230.10">
    <property type="match status" value="1"/>
</dbReference>
<dbReference type="OrthoDB" id="1652964at2759"/>
<gene>
    <name evidence="22" type="ORF">BP6252_10476</name>
</gene>
<keyword evidence="12 19" id="KW-0752">Steroid biosynthesis</keyword>
<reference evidence="22 23" key="1">
    <citation type="journal article" date="2018" name="IMA Fungus">
        <title>IMA Genome-F 9: Draft genome sequence of Annulohypoxylon stygium, Aspergillus mulundensis, Berkeleyomyces basicola (syn. Thielaviopsis basicola), Ceratocystis smalleyi, two Cercospora beticola strains, Coleophoma cylindrospora, Fusarium fracticaudum, Phialophora cf. hyalina, and Morchella septimelata.</title>
        <authorList>
            <person name="Wingfield B.D."/>
            <person name="Bills G.F."/>
            <person name="Dong Y."/>
            <person name="Huang W."/>
            <person name="Nel W.J."/>
            <person name="Swalarsk-Parry B.S."/>
            <person name="Vaghefi N."/>
            <person name="Wilken P.M."/>
            <person name="An Z."/>
            <person name="de Beer Z.W."/>
            <person name="De Vos L."/>
            <person name="Chen L."/>
            <person name="Duong T.A."/>
            <person name="Gao Y."/>
            <person name="Hammerbacher A."/>
            <person name="Kikkert J.R."/>
            <person name="Li Y."/>
            <person name="Li H."/>
            <person name="Li K."/>
            <person name="Li Q."/>
            <person name="Liu X."/>
            <person name="Ma X."/>
            <person name="Naidoo K."/>
            <person name="Pethybridge S.J."/>
            <person name="Sun J."/>
            <person name="Steenkamp E.T."/>
            <person name="van der Nest M.A."/>
            <person name="van Wyk S."/>
            <person name="Wingfield M.J."/>
            <person name="Xiong C."/>
            <person name="Yue Q."/>
            <person name="Zhang X."/>
        </authorList>
    </citation>
    <scope>NUCLEOTIDE SEQUENCE [LARGE SCALE GENOMIC DNA]</scope>
    <source>
        <strain evidence="22 23">BP6252</strain>
    </source>
</reference>
<evidence type="ECO:0000313" key="23">
    <source>
        <dbReference type="Proteomes" id="UP000256645"/>
    </source>
</evidence>
<dbReference type="InterPro" id="IPR006203">
    <property type="entry name" value="GHMP_knse_ATP-bd_CS"/>
</dbReference>
<keyword evidence="7" id="KW-0479">Metal-binding</keyword>
<evidence type="ECO:0000256" key="18">
    <source>
        <dbReference type="ARBA" id="ARBA00029438"/>
    </source>
</evidence>
<dbReference type="Gene3D" id="3.30.70.890">
    <property type="entry name" value="GHMP kinase, C-terminal domain"/>
    <property type="match status" value="1"/>
</dbReference>
<keyword evidence="8 19" id="KW-0547">Nucleotide-binding</keyword>
<keyword evidence="4 19" id="KW-0963">Cytoplasm</keyword>
<proteinExistence type="inferred from homology"/>
<evidence type="ECO:0000256" key="11">
    <source>
        <dbReference type="ARBA" id="ARBA00022842"/>
    </source>
</evidence>
<dbReference type="SUPFAM" id="SSF54211">
    <property type="entry name" value="Ribosomal protein S5 domain 2-like"/>
    <property type="match status" value="1"/>
</dbReference>
<dbReference type="InterPro" id="IPR006204">
    <property type="entry name" value="GHMP_kinase_N_dom"/>
</dbReference>
<keyword evidence="13 19" id="KW-0756">Sterol biosynthesis</keyword>
<evidence type="ECO:0000256" key="7">
    <source>
        <dbReference type="ARBA" id="ARBA00022723"/>
    </source>
</evidence>
<organism evidence="22 23">
    <name type="scientific">Coleophoma cylindrospora</name>
    <dbReference type="NCBI Taxonomy" id="1849047"/>
    <lineage>
        <taxon>Eukaryota</taxon>
        <taxon>Fungi</taxon>
        <taxon>Dikarya</taxon>
        <taxon>Ascomycota</taxon>
        <taxon>Pezizomycotina</taxon>
        <taxon>Leotiomycetes</taxon>
        <taxon>Helotiales</taxon>
        <taxon>Dermateaceae</taxon>
        <taxon>Coleophoma</taxon>
    </lineage>
</organism>
<dbReference type="InterPro" id="IPR006205">
    <property type="entry name" value="Mev_gal_kin"/>
</dbReference>
<evidence type="ECO:0000256" key="10">
    <source>
        <dbReference type="ARBA" id="ARBA00022840"/>
    </source>
</evidence>
<dbReference type="PANTHER" id="PTHR43290">
    <property type="entry name" value="MEVALONATE KINASE"/>
    <property type="match status" value="1"/>
</dbReference>
<evidence type="ECO:0000256" key="13">
    <source>
        <dbReference type="ARBA" id="ARBA00023011"/>
    </source>
</evidence>
<dbReference type="GO" id="GO:0005524">
    <property type="term" value="F:ATP binding"/>
    <property type="evidence" value="ECO:0007669"/>
    <property type="project" value="UniProtKB-KW"/>
</dbReference>
<evidence type="ECO:0000256" key="9">
    <source>
        <dbReference type="ARBA" id="ARBA00022777"/>
    </source>
</evidence>
<comment type="subcellular location">
    <subcellularLocation>
        <location evidence="1 19">Cytoplasm</location>
    </subcellularLocation>
</comment>
<keyword evidence="15 19" id="KW-1207">Sterol metabolism</keyword>
<evidence type="ECO:0000256" key="17">
    <source>
        <dbReference type="ARBA" id="ARBA00029310"/>
    </source>
</evidence>
<evidence type="ECO:0000256" key="1">
    <source>
        <dbReference type="ARBA" id="ARBA00004496"/>
    </source>
</evidence>
<feature type="domain" description="GHMP kinase C-terminal" evidence="21">
    <location>
        <begin position="344"/>
        <end position="409"/>
    </location>
</feature>
<evidence type="ECO:0000256" key="19">
    <source>
        <dbReference type="RuleBase" id="RU363087"/>
    </source>
</evidence>
<dbReference type="GO" id="GO:0004496">
    <property type="term" value="F:mevalonate kinase activity"/>
    <property type="evidence" value="ECO:0007669"/>
    <property type="project" value="UniProtKB-EC"/>
</dbReference>
<comment type="catalytic activity">
    <reaction evidence="17">
        <text>(R)-mevalonate + ATP = (R)-5-phosphomevalonate + ADP + H(+)</text>
        <dbReference type="Rhea" id="RHEA:17065"/>
        <dbReference type="ChEBI" id="CHEBI:15378"/>
        <dbReference type="ChEBI" id="CHEBI:30616"/>
        <dbReference type="ChEBI" id="CHEBI:36464"/>
        <dbReference type="ChEBI" id="CHEBI:58146"/>
        <dbReference type="ChEBI" id="CHEBI:456216"/>
        <dbReference type="EC" id="2.7.1.36"/>
    </reaction>
    <physiologicalReaction direction="left-to-right" evidence="17">
        <dbReference type="Rhea" id="RHEA:17066"/>
    </physiologicalReaction>
</comment>
<dbReference type="GO" id="GO:0046872">
    <property type="term" value="F:metal ion binding"/>
    <property type="evidence" value="ECO:0007669"/>
    <property type="project" value="UniProtKB-KW"/>
</dbReference>
<sequence length="489" mass="53339">MSRVDTGVAINGISADMANTDLAGTTDARRKALQRKQSTPMMPPFLVSAPGKVIAFGEHAVVHGKAAIAAAISLRSYLLVTALSKSKRTVSLRFPDINMSHTWNLDELPWSIFSQPSKKKYYYDLVTSLDPELLAAMKPHLANVSIDAPEDIRKVHQSSASAFLYILLSLGSQSFPGCLYTLRSTLPISAGLGSSASISVCIAAALLLQIRTLSGPHPDQPSEEARLQVERINRWAFVGEMCIHGNPSGVDNTIATQGKAAMFIRKDYSRPPSVKPLWNFPELPLLLVNTKQSRSTATEVAKVATLRKTHPQITDSILHAIDKITEEAAELIAREDFDKDEMASLEALGKLMTLNHGLLVALGVSHPRLERIRELVDHEGIGWTKLTGAGGGGCAITLLKPDVSEERMRRLEATLEEEGFGKFETTLGCDGVGVLWPAVLKNGADDEYGDEIDQEKFLNADGIEGVEQLVGVRGYTGERDAWKFWRVDS</sequence>
<dbReference type="PROSITE" id="PS00627">
    <property type="entry name" value="GHMP_KINASES_ATP"/>
    <property type="match status" value="1"/>
</dbReference>
<evidence type="ECO:0000256" key="3">
    <source>
        <dbReference type="ARBA" id="ARBA00012103"/>
    </source>
</evidence>
<dbReference type="Pfam" id="PF00288">
    <property type="entry name" value="GHMP_kinases_N"/>
    <property type="match status" value="1"/>
</dbReference>
<dbReference type="FunFam" id="3.30.70.890:FF:000003">
    <property type="entry name" value="Mevalonate kinase"/>
    <property type="match status" value="1"/>
</dbReference>
<comment type="function">
    <text evidence="19">Mevalonate kinase; part of the second module of ergosterol biosynthesis pathway that includes the middle steps of the pathway. The second module is carried out in the vacuole and involves the formation of farnesyl diphosphate, which is also an important intermediate in the biosynthesis of ubiquinone, dolichol, heme and prenylated proteins.</text>
</comment>
<dbReference type="PRINTS" id="PR00959">
    <property type="entry name" value="MEVGALKINASE"/>
</dbReference>
<dbReference type="EC" id="2.7.1.36" evidence="3 19"/>
<keyword evidence="11" id="KW-0460">Magnesium</keyword>
<name>A0A3D8QSQ3_9HELO</name>
<evidence type="ECO:0000256" key="12">
    <source>
        <dbReference type="ARBA" id="ARBA00022955"/>
    </source>
</evidence>
<protein>
    <recommendedName>
        <fullName evidence="3 19">Mevalonate kinase</fullName>
        <shortName evidence="19">MK</shortName>
        <ecNumber evidence="3 19">2.7.1.36</ecNumber>
    </recommendedName>
</protein>
<evidence type="ECO:0000313" key="22">
    <source>
        <dbReference type="EMBL" id="RDW64825.1"/>
    </source>
</evidence>
<dbReference type="AlphaFoldDB" id="A0A3D8QSQ3"/>
<evidence type="ECO:0000256" key="5">
    <source>
        <dbReference type="ARBA" id="ARBA00022516"/>
    </source>
</evidence>
<dbReference type="GO" id="GO:0005829">
    <property type="term" value="C:cytosol"/>
    <property type="evidence" value="ECO:0007669"/>
    <property type="project" value="TreeGrafter"/>
</dbReference>
<dbReference type="GO" id="GO:0019287">
    <property type="term" value="P:isopentenyl diphosphate biosynthetic process, mevalonate pathway"/>
    <property type="evidence" value="ECO:0007669"/>
    <property type="project" value="UniProtKB-UniPathway"/>
</dbReference>
<keyword evidence="6 19" id="KW-0808">Transferase</keyword>
<evidence type="ECO:0000259" key="20">
    <source>
        <dbReference type="Pfam" id="PF00288"/>
    </source>
</evidence>
<evidence type="ECO:0000256" key="14">
    <source>
        <dbReference type="ARBA" id="ARBA00023098"/>
    </source>
</evidence>
<evidence type="ECO:0000256" key="2">
    <source>
        <dbReference type="ARBA" id="ARBA00006495"/>
    </source>
</evidence>